<keyword evidence="2" id="KW-1185">Reference proteome</keyword>
<evidence type="ECO:0000313" key="1">
    <source>
        <dbReference type="EMBL" id="GGF66973.1"/>
    </source>
</evidence>
<name>A0A917C2I6_9PROT</name>
<reference evidence="1" key="1">
    <citation type="journal article" date="2014" name="Int. J. Syst. Evol. Microbiol.">
        <title>Complete genome sequence of Corynebacterium casei LMG S-19264T (=DSM 44701T), isolated from a smear-ripened cheese.</title>
        <authorList>
            <consortium name="US DOE Joint Genome Institute (JGI-PGF)"/>
            <person name="Walter F."/>
            <person name="Albersmeier A."/>
            <person name="Kalinowski J."/>
            <person name="Ruckert C."/>
        </authorList>
    </citation>
    <scope>NUCLEOTIDE SEQUENCE</scope>
    <source>
        <strain evidence="1">CGMCC 1.15254</strain>
    </source>
</reference>
<sequence length="364" mass="43450">MIKDAEIIQMFETMLETLQDAPNRKYQYGHLELCPLTEFQYGDFKNPQNVELIAGLDEYARTEFEKICSSLNMGDKLYFMQNFDQAKMTSVAQLEKLIDEIVSSKISRLENEIRKEQQLEIIWREVTSYVCKHNRKSNIPQRQKEIREFLEKMRAFPRFEFADMDPDNRTLKYVQKTDIIVVYEDADIFNKEIAEYFVEEMPGVIILSNMNDDPLIETEEGLFRTDRITENIENTRGIYQSYLKKVHAQVFPKPVQTIEAAEFVHDLFRVAEYYGTRSRRELAIFMNKLDRYKDMSIESIQTQMKVHLKAAKMDSRLTELLKEIKNEEQEVKDRFWHLRETIMPRQNEYPPYLKRLIKMKKCSS</sequence>
<organism evidence="1 2">
    <name type="scientific">Terasakiella brassicae</name>
    <dbReference type="NCBI Taxonomy" id="1634917"/>
    <lineage>
        <taxon>Bacteria</taxon>
        <taxon>Pseudomonadati</taxon>
        <taxon>Pseudomonadota</taxon>
        <taxon>Alphaproteobacteria</taxon>
        <taxon>Rhodospirillales</taxon>
        <taxon>Terasakiellaceae</taxon>
        <taxon>Terasakiella</taxon>
    </lineage>
</organism>
<accession>A0A917C2I6</accession>
<dbReference type="EMBL" id="BMHV01000014">
    <property type="protein sequence ID" value="GGF66973.1"/>
    <property type="molecule type" value="Genomic_DNA"/>
</dbReference>
<evidence type="ECO:0000313" key="2">
    <source>
        <dbReference type="Proteomes" id="UP000632498"/>
    </source>
</evidence>
<protein>
    <submittedName>
        <fullName evidence="1">Uncharacterized protein</fullName>
    </submittedName>
</protein>
<gene>
    <name evidence="1" type="ORF">GCM10011332_21330</name>
</gene>
<dbReference type="AlphaFoldDB" id="A0A917C2I6"/>
<dbReference type="RefSeq" id="WP_188664755.1">
    <property type="nucleotide sequence ID" value="NZ_BMHV01000014.1"/>
</dbReference>
<dbReference type="Proteomes" id="UP000632498">
    <property type="component" value="Unassembled WGS sequence"/>
</dbReference>
<reference evidence="1" key="2">
    <citation type="submission" date="2020-09" db="EMBL/GenBank/DDBJ databases">
        <authorList>
            <person name="Sun Q."/>
            <person name="Zhou Y."/>
        </authorList>
    </citation>
    <scope>NUCLEOTIDE SEQUENCE</scope>
    <source>
        <strain evidence="1">CGMCC 1.15254</strain>
    </source>
</reference>
<comment type="caution">
    <text evidence="1">The sequence shown here is derived from an EMBL/GenBank/DDBJ whole genome shotgun (WGS) entry which is preliminary data.</text>
</comment>
<proteinExistence type="predicted"/>